<keyword evidence="9" id="KW-1185">Reference proteome</keyword>
<dbReference type="SMART" id="SM00421">
    <property type="entry name" value="HTH_LUXR"/>
    <property type="match status" value="2"/>
</dbReference>
<feature type="domain" description="HTH luxR-type" evidence="7">
    <location>
        <begin position="250"/>
        <end position="307"/>
    </location>
</feature>
<feature type="region of interest" description="Disordered" evidence="6">
    <location>
        <begin position="1559"/>
        <end position="1592"/>
    </location>
</feature>
<dbReference type="InterPro" id="IPR036259">
    <property type="entry name" value="MFS_trans_sf"/>
</dbReference>
<proteinExistence type="predicted"/>
<evidence type="ECO:0000259" key="7">
    <source>
        <dbReference type="SMART" id="SM00421"/>
    </source>
</evidence>
<dbReference type="Proteomes" id="UP000215506">
    <property type="component" value="Unassembled WGS sequence"/>
</dbReference>
<dbReference type="EMBL" id="NGAF01000062">
    <property type="protein sequence ID" value="OXR39804.1"/>
    <property type="molecule type" value="Genomic_DNA"/>
</dbReference>
<evidence type="ECO:0000256" key="6">
    <source>
        <dbReference type="SAM" id="MobiDB-lite"/>
    </source>
</evidence>
<dbReference type="PANTHER" id="PTHR23513">
    <property type="entry name" value="INTEGRAL MEMBRANE EFFLUX PROTEIN-RELATED"/>
    <property type="match status" value="1"/>
</dbReference>
<evidence type="ECO:0000313" key="9">
    <source>
        <dbReference type="Proteomes" id="UP000215506"/>
    </source>
</evidence>
<protein>
    <recommendedName>
        <fullName evidence="7">HTH luxR-type domain-containing protein</fullName>
    </recommendedName>
</protein>
<feature type="region of interest" description="Disordered" evidence="6">
    <location>
        <begin position="314"/>
        <end position="340"/>
    </location>
</feature>
<evidence type="ECO:0000256" key="4">
    <source>
        <dbReference type="ARBA" id="ARBA00022989"/>
    </source>
</evidence>
<dbReference type="SUPFAM" id="SSF46894">
    <property type="entry name" value="C-terminal effector domain of the bipartite response regulators"/>
    <property type="match status" value="2"/>
</dbReference>
<keyword evidence="2" id="KW-1003">Cell membrane</keyword>
<feature type="region of interest" description="Disordered" evidence="6">
    <location>
        <begin position="2376"/>
        <end position="2402"/>
    </location>
</feature>
<evidence type="ECO:0000256" key="5">
    <source>
        <dbReference type="ARBA" id="ARBA00023136"/>
    </source>
</evidence>
<feature type="compositionally biased region" description="Low complexity" evidence="6">
    <location>
        <begin position="929"/>
        <end position="947"/>
    </location>
</feature>
<accession>A0A231GT53</accession>
<dbReference type="CDD" id="cd06173">
    <property type="entry name" value="MFS_MefA_like"/>
    <property type="match status" value="1"/>
</dbReference>
<keyword evidence="4" id="KW-1133">Transmembrane helix</keyword>
<dbReference type="InterPro" id="IPR036388">
    <property type="entry name" value="WH-like_DNA-bd_sf"/>
</dbReference>
<feature type="region of interest" description="Disordered" evidence="6">
    <location>
        <begin position="1"/>
        <end position="75"/>
    </location>
</feature>
<feature type="compositionally biased region" description="Basic and acidic residues" evidence="6">
    <location>
        <begin position="1627"/>
        <end position="1643"/>
    </location>
</feature>
<dbReference type="InterPro" id="IPR011701">
    <property type="entry name" value="MFS"/>
</dbReference>
<organism evidence="8 9">
    <name type="scientific">Nocardia cerradoensis</name>
    <dbReference type="NCBI Taxonomy" id="85688"/>
    <lineage>
        <taxon>Bacteria</taxon>
        <taxon>Bacillati</taxon>
        <taxon>Actinomycetota</taxon>
        <taxon>Actinomycetes</taxon>
        <taxon>Mycobacteriales</taxon>
        <taxon>Nocardiaceae</taxon>
        <taxon>Nocardia</taxon>
    </lineage>
</organism>
<comment type="caution">
    <text evidence="8">The sequence shown here is derived from an EMBL/GenBank/DDBJ whole genome shotgun (WGS) entry which is preliminary data.</text>
</comment>
<dbReference type="GO" id="GO:0006355">
    <property type="term" value="P:regulation of DNA-templated transcription"/>
    <property type="evidence" value="ECO:0007669"/>
    <property type="project" value="InterPro"/>
</dbReference>
<dbReference type="Pfam" id="PF07690">
    <property type="entry name" value="MFS_1"/>
    <property type="match status" value="1"/>
</dbReference>
<evidence type="ECO:0000256" key="1">
    <source>
        <dbReference type="ARBA" id="ARBA00004651"/>
    </source>
</evidence>
<evidence type="ECO:0000313" key="8">
    <source>
        <dbReference type="EMBL" id="OXR39804.1"/>
    </source>
</evidence>
<evidence type="ECO:0000256" key="3">
    <source>
        <dbReference type="ARBA" id="ARBA00022692"/>
    </source>
</evidence>
<name>A0A231GT53_9NOCA</name>
<comment type="subcellular location">
    <subcellularLocation>
        <location evidence="1">Cell membrane</location>
        <topology evidence="1">Multi-pass membrane protein</topology>
    </subcellularLocation>
</comment>
<dbReference type="Gene3D" id="1.10.10.10">
    <property type="entry name" value="Winged helix-like DNA-binding domain superfamily/Winged helix DNA-binding domain"/>
    <property type="match status" value="2"/>
</dbReference>
<feature type="domain" description="HTH luxR-type" evidence="7">
    <location>
        <begin position="160"/>
        <end position="217"/>
    </location>
</feature>
<dbReference type="GO" id="GO:0022857">
    <property type="term" value="F:transmembrane transporter activity"/>
    <property type="evidence" value="ECO:0007669"/>
    <property type="project" value="InterPro"/>
</dbReference>
<evidence type="ECO:0000256" key="2">
    <source>
        <dbReference type="ARBA" id="ARBA00022475"/>
    </source>
</evidence>
<reference evidence="8 9" key="1">
    <citation type="submission" date="2017-07" db="EMBL/GenBank/DDBJ databases">
        <title>First draft Genome Sequence of Nocardia cerradoensis isolated from human infection.</title>
        <authorList>
            <person name="Carrasco G."/>
        </authorList>
    </citation>
    <scope>NUCLEOTIDE SEQUENCE [LARGE SCALE GENOMIC DNA]</scope>
    <source>
        <strain evidence="8 9">CNM20130759</strain>
    </source>
</reference>
<dbReference type="GO" id="GO:0005886">
    <property type="term" value="C:plasma membrane"/>
    <property type="evidence" value="ECO:0007669"/>
    <property type="project" value="UniProtKB-SubCell"/>
</dbReference>
<keyword evidence="3" id="KW-0812">Transmembrane</keyword>
<keyword evidence="5" id="KW-0472">Membrane</keyword>
<dbReference type="GO" id="GO:0003677">
    <property type="term" value="F:DNA binding"/>
    <property type="evidence" value="ECO:0007669"/>
    <property type="project" value="InterPro"/>
</dbReference>
<dbReference type="PANTHER" id="PTHR23513:SF11">
    <property type="entry name" value="STAPHYLOFERRIN A TRANSPORTER"/>
    <property type="match status" value="1"/>
</dbReference>
<feature type="region of interest" description="Disordered" evidence="6">
    <location>
        <begin position="397"/>
        <end position="427"/>
    </location>
</feature>
<feature type="compositionally biased region" description="Low complexity" evidence="6">
    <location>
        <begin position="330"/>
        <end position="340"/>
    </location>
</feature>
<feature type="region of interest" description="Disordered" evidence="6">
    <location>
        <begin position="907"/>
        <end position="966"/>
    </location>
</feature>
<gene>
    <name evidence="8" type="ORF">B7C42_08125</name>
</gene>
<dbReference type="Pfam" id="PF00196">
    <property type="entry name" value="GerE"/>
    <property type="match status" value="1"/>
</dbReference>
<dbReference type="InterPro" id="IPR000792">
    <property type="entry name" value="Tscrpt_reg_LuxR_C"/>
</dbReference>
<dbReference type="Gene3D" id="1.20.1250.20">
    <property type="entry name" value="MFS general substrate transporter like domains"/>
    <property type="match status" value="1"/>
</dbReference>
<feature type="compositionally biased region" description="Basic and acidic residues" evidence="6">
    <location>
        <begin position="2387"/>
        <end position="2396"/>
    </location>
</feature>
<dbReference type="InterPro" id="IPR016032">
    <property type="entry name" value="Sig_transdc_resp-reg_C-effctor"/>
</dbReference>
<feature type="region of interest" description="Disordered" evidence="6">
    <location>
        <begin position="1608"/>
        <end position="1644"/>
    </location>
</feature>
<sequence length="2402" mass="258224">MAGARASATRADGAVTAPSPWTKRAAGSQPDPGAIGARPAPTTSWEGQAGSATPWASIGATPAAGRSEGTAELPGAGSLESRAGIAQVAVSSDHLKVLLWICQGRTDPEITEALPHKGNASTYIRELASAFGIPTKRYLIAAEGARRGLVSVRAPLTDLRGVLTPRQIVVLAHLSRGLSRREIADKLSISIRTVDEHVERSLPRVESPSLVTAMPRIVGALDAFDEDELTRLAESASGPAAPPGGGQAAGTRLSAEEATVLRLVGRGLTYSDIATETGMVAREVRRALARARKKVGDSSKRRAAALLEEQRARRAAGGELRAARDRVGSPVPATDPGTTPTAAEAQILRRSAAGAPKAAGQIPEIGDALDLPRGTTDRTGLVAHLSKDPTIVFAADPRVGDEGHANPARRKGEQSNPDTGAAERATAAAEANGSLLRLVRNSAEARTLFSGQLVAGIGTSASQNALTLLMMGIDPQTAAIVAGLSDVPRLVLAPYMGYLADTIEPTRMMKRAKWVMFGASAVAAATSGFQTPYLVPTLIGANLVNTAADTLYGPAASRVNRAIIGSDKRLQQGLSQYNAFVTNLSRTIGNSLAGALEPWVLFGLDSAASGVNVAGLRRVRELRPAPKQTEPQSFRDRMRTVFVPGFEALHQDTILRNYTWNLVVTNGYLGAQHFFFIHSLTAAGLSGAQTSAAFILPSIGGIIGNSLPKRWLSKVDIHKLLAARYVGLTGMAASALITAFTNDPYIGGAGYAAGWVALGATNVHTGAYFNQNVPEDRLGRASSFLNVSRIAAYSLAGLAGGTLIANQGATPTAIGMTAAMGTITAGSVIRRFDVLGRARYLAASLEGTYETPAPPIHHQVPTRLAADHGTRELLGRAHVRAADGTFVVNPAGRPAVPDGTYTVSFPTGEMPVRRPLEPAPGPSTPGSSRSAPTRPTVPVTSPRGRTPGIWVDENLADAPGRKNDPGMVFAADPNLGDEARAFGGRNTENAPIGHKPGHGPPAARIGELGQLHQTVTDLRIQLIEVTRQLDHERAQAEDALLRELDLPVPTRSAPQSWSPERCDRELAAMRVRAQAEREAVADQLGIAPDRVDDVTMPPAHLRILGALARQWALVERLDDEIRRVVEPLDRYRQAVRDRQALSDELHTPTARAYLERMLEKRRRLDHVTGYVSGHVAVLNRAGARPSLQVAAFRHRHAEALREFVQENPQFREVYLPNRPFKVDFVELVPKPDGTMHDIWLGANPGDSHDRHLQFGWLTEDAATAAFLEAYLRYSDLDVVAGAGFSDWLAGLGTEAFRQAGDYHHPQAGELLPDMVEEIGRRLAEHEQNWFDQPAETMIESLLAEPDPFSALEVARTLATRERTEADTRYPPVPGRIIADRVGNIRIGGMHVPVPMARAATGRYVIAEPRGMDATESAQVIAHWFAKASARTPKGLCAKVAEALEAGSTAFAYRTTGSPESASESLAARDENVDRDIAASESVHPAGRHGGDAQNRTATLTLAPGVTLMFDAHGRAATIAVAAPHEQHHLDDALPGLRAEAAAADIELRFVSDVDRTILDEPAADDPTPQAPVSRQTGSRRRPARGAMPPTRNQIADALDIAPRRVAADPAIGEVPGGVTPWTVTRFDPGRPDDPRRPDTEEAAGRTVVPEIGRLAAELRSIGPSFAYVDDLLRIAAGVPHGPAWIDSPDYWEWQLDWLAERGPRLSTLAAFSAAALEAEAALGLPNTSGRALLLAQLRPRTPGEMMAIYKLETMRADEPDRPSGPDTAAHASAIGRVERELSLDELPQYAYLPTVAARPILQADRDLTRKYQTPAEFGYFDPIPRDGVFGANYPGCRALDRQSPEYHRARYAGDSLLPMIACRPVYDRFLNHWIEPYQLRHAMRLRDGFQGTTSVEGRIAQWFTSAVADVLAAPPDAAPEILDDALRTQLRRTRPSTPANERLRLFTGTVHELLGEDYDFGHYLRSRDHPETEGYIRTVRETVLRRHPAAAVARVPFLANIIDASGTGAALGTPEGGPAPATLIGARPGPARHVAPEFDPAILDRPDRGADRRPVDHVPAEPMWAMGFHHGPDGRGWDAPISAAVPAFPSRPSDEAIELFERILDAEKAVNRPATVLRAEAQRLIPDEIDRAYAERYTGNARRSAALAAQLGITPEQLDALTAEELKQAFEGEIVHRTTSAALLKILRDGRFKTLFEIAGRGVLARVPLVARQKLEQVLFGYGQDLPLELRPVHSRIRKSWRAWIHEADFAPVQDYGDVDIVLKSTVRERTTGCLGSPTQSDVIPSALAEPRPESFNAVTSGHGEYGYFGLEGVDRDYDGDRFHRNVLIQAQTHGGVQASDIAYVVFHGERPGQELRDALEAAGIPWISSIDNPGPTPASLAAAVRPADHTSDDIRSAGPQG</sequence>
<dbReference type="SUPFAM" id="SSF103473">
    <property type="entry name" value="MFS general substrate transporter"/>
    <property type="match status" value="1"/>
</dbReference>
<dbReference type="PRINTS" id="PR00038">
    <property type="entry name" value="HTHLUXR"/>
</dbReference>